<protein>
    <recommendedName>
        <fullName evidence="9">Hydrogenobyrinate a,c-diamide synthase</fullName>
        <ecNumber evidence="9">6.3.5.9</ecNumber>
    </recommendedName>
    <alternativeName>
        <fullName evidence="9">Hydrogenobyrinic acid a,c-diamide synthase</fullName>
    </alternativeName>
</protein>
<evidence type="ECO:0000259" key="10">
    <source>
        <dbReference type="Pfam" id="PF01656"/>
    </source>
</evidence>
<evidence type="ECO:0000256" key="5">
    <source>
        <dbReference type="ARBA" id="ARBA00022741"/>
    </source>
</evidence>
<comment type="caution">
    <text evidence="12">The sequence shown here is derived from an EMBL/GenBank/DDBJ whole genome shotgun (WGS) entry which is preliminary data.</text>
</comment>
<dbReference type="SUPFAM" id="SSF52317">
    <property type="entry name" value="Class I glutamine amidotransferase-like"/>
    <property type="match status" value="1"/>
</dbReference>
<sequence length="432" mass="44932">MARQGILISAPASGCGKTLVTLALLRLLARRGIPVTPAKSGPDYIDPGFHRLASGHDSVNLDAYAMQPPTILRLAGQGDGLLAVEGAMGLFDGAANGRGSAAALAQMLGLPVILVVDCARQAQSVAALVRGFATHDPSIGIGGLILNRVGSQRHETMLRTALEPLAIPVLAALPAEPSLAIPSRHLGLVRAQELDAVERLCDRAADWLEAALDLDGLLDVSRRASMPAGDGRAPRLPPPGGRVAVARDDAFAFAYPHLLGGWREAGADISFFSPLADEAPDIGADAVYLPGGYPELHAGRIAGASAFRAGMTESAMRGALVYGECGGYMVLGDGLVDGEGTRHAMLGMLPLETSFEAPRRHLGYRQAVPTDDAPFWAAAVTAHEFHYASILSEGDAGRLFRASDATGHALGALGLYRGRVMGSFLHVIDGAA</sequence>
<evidence type="ECO:0000256" key="4">
    <source>
        <dbReference type="ARBA" id="ARBA00022598"/>
    </source>
</evidence>
<evidence type="ECO:0000313" key="13">
    <source>
        <dbReference type="Proteomes" id="UP000030826"/>
    </source>
</evidence>
<dbReference type="InterPro" id="IPR027417">
    <property type="entry name" value="P-loop_NTPase"/>
</dbReference>
<evidence type="ECO:0000259" key="11">
    <source>
        <dbReference type="Pfam" id="PF07685"/>
    </source>
</evidence>
<dbReference type="Gene3D" id="3.40.50.300">
    <property type="entry name" value="P-loop containing nucleotide triphosphate hydrolases"/>
    <property type="match status" value="1"/>
</dbReference>
<dbReference type="GO" id="GO:0005524">
    <property type="term" value="F:ATP binding"/>
    <property type="evidence" value="ECO:0007669"/>
    <property type="project" value="UniProtKB-UniRule"/>
</dbReference>
<dbReference type="Proteomes" id="UP000030826">
    <property type="component" value="Unassembled WGS sequence"/>
</dbReference>
<dbReference type="OrthoDB" id="9764035at2"/>
<comment type="cofactor">
    <cofactor evidence="1 9">
        <name>Mg(2+)</name>
        <dbReference type="ChEBI" id="CHEBI:18420"/>
    </cofactor>
</comment>
<dbReference type="PANTHER" id="PTHR43873:SF1">
    <property type="entry name" value="COBYRINATE A,C-DIAMIDE SYNTHASE"/>
    <property type="match status" value="1"/>
</dbReference>
<feature type="site" description="Increases nucleophilicity of active site Cys" evidence="9">
    <location>
        <position position="426"/>
    </location>
</feature>
<feature type="domain" description="CobQ/CobB/MinD/ParA nucleotide binding" evidence="10">
    <location>
        <begin position="6"/>
        <end position="185"/>
    </location>
</feature>
<dbReference type="HAMAP" id="MF_00027">
    <property type="entry name" value="CobB_CbiA"/>
    <property type="match status" value="1"/>
</dbReference>
<reference evidence="12 13" key="1">
    <citation type="submission" date="2014-09" db="EMBL/GenBank/DDBJ databases">
        <title>Isolation and characterization of Aurantimonas altamirensis ON-56566 from clinical sample following a dog bite.</title>
        <authorList>
            <person name="Eshaghi A."/>
            <person name="Li A."/>
            <person name="Shahinas D."/>
            <person name="Bahn P."/>
            <person name="Kus J.V."/>
            <person name="Patel S.N."/>
        </authorList>
    </citation>
    <scope>NUCLEOTIDE SEQUENCE [LARGE SCALE GENOMIC DNA]</scope>
    <source>
        <strain evidence="12 13">ON-56566</strain>
    </source>
</reference>
<evidence type="ECO:0000256" key="3">
    <source>
        <dbReference type="ARBA" id="ARBA00022573"/>
    </source>
</evidence>
<dbReference type="PANTHER" id="PTHR43873">
    <property type="entry name" value="COBYRINATE A,C-DIAMIDE SYNTHASE"/>
    <property type="match status" value="1"/>
</dbReference>
<dbReference type="RefSeq" id="WP_039195493.1">
    <property type="nucleotide sequence ID" value="NZ_JRFJ01000006.1"/>
</dbReference>
<dbReference type="Pfam" id="PF01656">
    <property type="entry name" value="CbiA"/>
    <property type="match status" value="1"/>
</dbReference>
<comment type="similarity">
    <text evidence="2">Belongs to the CobB/CobQ family. CobQ subfamily.</text>
</comment>
<keyword evidence="7 9" id="KW-0460">Magnesium</keyword>
<keyword evidence="4 9" id="KW-0436">Ligase</keyword>
<comment type="miscellaneous">
    <text evidence="9">The a and c carboxylates of hydrogenobyrinate are activated for nucleophilic attack via formation of a phosphorylated intermediate by ATP. CobB catalyzes first the amidation of the c-carboxylate, and then that of the a-carboxylate.</text>
</comment>
<evidence type="ECO:0000256" key="2">
    <source>
        <dbReference type="ARBA" id="ARBA00006205"/>
    </source>
</evidence>
<dbReference type="AlphaFoldDB" id="A0A0B1Q391"/>
<accession>A0A0B1Q391</accession>
<dbReference type="InterPro" id="IPR004484">
    <property type="entry name" value="CbiA/CobB_synth"/>
</dbReference>
<keyword evidence="6 9" id="KW-0067">ATP-binding</keyword>
<dbReference type="Pfam" id="PF07685">
    <property type="entry name" value="GATase_3"/>
    <property type="match status" value="1"/>
</dbReference>
<dbReference type="NCBIfam" id="NF002204">
    <property type="entry name" value="PRK01077.1"/>
    <property type="match status" value="1"/>
</dbReference>
<organism evidence="12 13">
    <name type="scientific">Aureimonas altamirensis</name>
    <dbReference type="NCBI Taxonomy" id="370622"/>
    <lineage>
        <taxon>Bacteria</taxon>
        <taxon>Pseudomonadati</taxon>
        <taxon>Pseudomonadota</taxon>
        <taxon>Alphaproteobacteria</taxon>
        <taxon>Hyphomicrobiales</taxon>
        <taxon>Aurantimonadaceae</taxon>
        <taxon>Aureimonas</taxon>
    </lineage>
</organism>
<dbReference type="GO" id="GO:0043802">
    <property type="term" value="F:hydrogenobyrinic acid a,c-diamide synthase (glutamine-hydrolysing) activity"/>
    <property type="evidence" value="ECO:0007669"/>
    <property type="project" value="UniProtKB-UniRule"/>
</dbReference>
<feature type="active site" description="Nucleophile" evidence="9">
    <location>
        <position position="325"/>
    </location>
</feature>
<dbReference type="STRING" id="370622.LA66_18410"/>
<dbReference type="InterPro" id="IPR002586">
    <property type="entry name" value="CobQ/CobB/MinD/ParA_Nub-bd_dom"/>
</dbReference>
<feature type="domain" description="CobB/CobQ-like glutamine amidotransferase" evidence="11">
    <location>
        <begin position="242"/>
        <end position="428"/>
    </location>
</feature>
<dbReference type="UniPathway" id="UPA00148">
    <property type="reaction ID" value="UER00220"/>
</dbReference>
<dbReference type="InterPro" id="IPR029062">
    <property type="entry name" value="Class_I_gatase-like"/>
</dbReference>
<comment type="similarity">
    <text evidence="9">Belongs to the CobB/CbiA family.</text>
</comment>
<dbReference type="PROSITE" id="PS51274">
    <property type="entry name" value="GATASE_COBBQ"/>
    <property type="match status" value="1"/>
</dbReference>
<dbReference type="NCBIfam" id="TIGR00379">
    <property type="entry name" value="cobB"/>
    <property type="match status" value="1"/>
</dbReference>
<evidence type="ECO:0000313" key="12">
    <source>
        <dbReference type="EMBL" id="KHJ53372.1"/>
    </source>
</evidence>
<comment type="domain">
    <text evidence="9">Comprises of two domains. The C-terminal domain contains the binding site for glutamine and catalyzes the hydrolysis of this substrate to glutamate and ammonia. The N-terminal domain is anticipated to bind ATP and hydrogenobyrinate and catalyzes the ultimate synthesis of the diamide product. The ammonia produced via the glutaminase domain is probably translocated to the adjacent domain via a molecular tunnel, where it reacts with an activated intermediate.</text>
</comment>
<gene>
    <name evidence="9" type="primary">cobB</name>
    <name evidence="12" type="ORF">LA66_18410</name>
</gene>
<comment type="pathway">
    <text evidence="9">Cofactor biosynthesis; adenosylcobalamin biosynthesis; cob(II)yrinate a,c-diamide from precorrin-2 (aerobic route): step 9/10.</text>
</comment>
<name>A0A0B1Q391_9HYPH</name>
<comment type="function">
    <text evidence="9">Catalyzes the ATP-dependent amidation of the two carboxylate groups at positions a and c of hydrogenobyrinate, using either L-glutamine or ammonia as the nitrogen source.</text>
</comment>
<comment type="catalytic activity">
    <reaction evidence="9">
        <text>hydrogenobyrinate + 2 L-glutamine + 2 ATP + 2 H2O = hydrogenobyrinate a,c-diamide + 2 L-glutamate + 2 ADP + 2 phosphate + 2 H(+)</text>
        <dbReference type="Rhea" id="RHEA:12544"/>
        <dbReference type="ChEBI" id="CHEBI:15377"/>
        <dbReference type="ChEBI" id="CHEBI:15378"/>
        <dbReference type="ChEBI" id="CHEBI:29985"/>
        <dbReference type="ChEBI" id="CHEBI:30616"/>
        <dbReference type="ChEBI" id="CHEBI:43474"/>
        <dbReference type="ChEBI" id="CHEBI:58359"/>
        <dbReference type="ChEBI" id="CHEBI:77873"/>
        <dbReference type="ChEBI" id="CHEBI:77874"/>
        <dbReference type="ChEBI" id="CHEBI:456216"/>
        <dbReference type="EC" id="6.3.5.9"/>
    </reaction>
</comment>
<evidence type="ECO:0000256" key="7">
    <source>
        <dbReference type="ARBA" id="ARBA00022842"/>
    </source>
</evidence>
<evidence type="ECO:0000256" key="9">
    <source>
        <dbReference type="HAMAP-Rule" id="MF_00027"/>
    </source>
</evidence>
<dbReference type="EMBL" id="JRFJ01000006">
    <property type="protein sequence ID" value="KHJ53372.1"/>
    <property type="molecule type" value="Genomic_DNA"/>
</dbReference>
<evidence type="ECO:0000256" key="8">
    <source>
        <dbReference type="ARBA" id="ARBA00022962"/>
    </source>
</evidence>
<proteinExistence type="inferred from homology"/>
<dbReference type="Gene3D" id="3.40.50.880">
    <property type="match status" value="1"/>
</dbReference>
<dbReference type="GO" id="GO:0009236">
    <property type="term" value="P:cobalamin biosynthetic process"/>
    <property type="evidence" value="ECO:0007669"/>
    <property type="project" value="UniProtKB-UniRule"/>
</dbReference>
<keyword evidence="3 9" id="KW-0169">Cobalamin biosynthesis</keyword>
<evidence type="ECO:0000256" key="1">
    <source>
        <dbReference type="ARBA" id="ARBA00001946"/>
    </source>
</evidence>
<keyword evidence="8 9" id="KW-0315">Glutamine amidotransferase</keyword>
<evidence type="ECO:0000256" key="6">
    <source>
        <dbReference type="ARBA" id="ARBA00022840"/>
    </source>
</evidence>
<dbReference type="EC" id="6.3.5.9" evidence="9"/>
<keyword evidence="5 9" id="KW-0547">Nucleotide-binding</keyword>
<dbReference type="GO" id="GO:0042242">
    <property type="term" value="F:cobyrinic acid a,c-diamide synthase activity"/>
    <property type="evidence" value="ECO:0007669"/>
    <property type="project" value="InterPro"/>
</dbReference>
<dbReference type="SUPFAM" id="SSF52540">
    <property type="entry name" value="P-loop containing nucleoside triphosphate hydrolases"/>
    <property type="match status" value="1"/>
</dbReference>
<dbReference type="InterPro" id="IPR011698">
    <property type="entry name" value="GATase_3"/>
</dbReference>